<accession>A0ABW2U9K5</accession>
<protein>
    <submittedName>
        <fullName evidence="1">Uncharacterized protein</fullName>
    </submittedName>
</protein>
<evidence type="ECO:0000313" key="2">
    <source>
        <dbReference type="Proteomes" id="UP001596513"/>
    </source>
</evidence>
<dbReference type="SUPFAM" id="SSF51011">
    <property type="entry name" value="Glycosyl hydrolase domain"/>
    <property type="match status" value="1"/>
</dbReference>
<dbReference type="Gene3D" id="2.60.40.1180">
    <property type="entry name" value="Golgi alpha-mannosidase II"/>
    <property type="match status" value="1"/>
</dbReference>
<gene>
    <name evidence="1" type="ORF">ACFQT0_20595</name>
</gene>
<dbReference type="InterPro" id="IPR013780">
    <property type="entry name" value="Glyco_hydro_b"/>
</dbReference>
<keyword evidence="2" id="KW-1185">Reference proteome</keyword>
<organism evidence="1 2">
    <name type="scientific">Hymenobacter humi</name>
    <dbReference type="NCBI Taxonomy" id="1411620"/>
    <lineage>
        <taxon>Bacteria</taxon>
        <taxon>Pseudomonadati</taxon>
        <taxon>Bacteroidota</taxon>
        <taxon>Cytophagia</taxon>
        <taxon>Cytophagales</taxon>
        <taxon>Hymenobacteraceae</taxon>
        <taxon>Hymenobacter</taxon>
    </lineage>
</organism>
<dbReference type="EMBL" id="JBHTEK010000001">
    <property type="protein sequence ID" value="MFC7669492.1"/>
    <property type="molecule type" value="Genomic_DNA"/>
</dbReference>
<reference evidence="2" key="1">
    <citation type="journal article" date="2019" name="Int. J. Syst. Evol. Microbiol.">
        <title>The Global Catalogue of Microorganisms (GCM) 10K type strain sequencing project: providing services to taxonomists for standard genome sequencing and annotation.</title>
        <authorList>
            <consortium name="The Broad Institute Genomics Platform"/>
            <consortium name="The Broad Institute Genome Sequencing Center for Infectious Disease"/>
            <person name="Wu L."/>
            <person name="Ma J."/>
        </authorList>
    </citation>
    <scope>NUCLEOTIDE SEQUENCE [LARGE SCALE GENOMIC DNA]</scope>
    <source>
        <strain evidence="2">JCM 19635</strain>
    </source>
</reference>
<dbReference type="RefSeq" id="WP_380204991.1">
    <property type="nucleotide sequence ID" value="NZ_JBHTEK010000001.1"/>
</dbReference>
<proteinExistence type="predicted"/>
<evidence type="ECO:0000313" key="1">
    <source>
        <dbReference type="EMBL" id="MFC7669492.1"/>
    </source>
</evidence>
<dbReference type="Proteomes" id="UP001596513">
    <property type="component" value="Unassembled WGS sequence"/>
</dbReference>
<comment type="caution">
    <text evidence="1">The sequence shown here is derived from an EMBL/GenBank/DDBJ whole genome shotgun (WGS) entry which is preliminary data.</text>
</comment>
<sequence>MVNLDPHKALKLETALAGVNWKNVTGCILTSANINDYNTFDKPNIVKLASFAGAKKRGTGPSPGQAQRGPALVGLCLGAFGMLEYQQGAKRESIACHPDEGSIF</sequence>
<name>A0ABW2U9K5_9BACT</name>